<sequence length="403" mass="45475">MKILLIHQNFPGQFLHLAPALAERGHTVVALTVDGNKRPSPVPVLRYRVPKPPEFRGAGLHYAQMAERGATVARACARLRREKGFVPDVVFGHGGWGETLFLREVWPEARHLTYAEFYYRARGADTGFDPEFPRDPVAMGIGTVARRTHLLQALVEADAAVAPTAWQASTFPRGLRDRIRVIHDGIDTDRLKPNPDARFKLPDGSTMRASDEVVTFVNRNLEPYRGYHVFMRALPRVLKERPSAQIVIVGGDRQSYGPAAPDGKSWKQIYLEEVRDRLDLTRVHFVGQLPYPQFVALMQVSRAHAYLTYPFILSWSMLEAMSVGALVIGSRTAPVQEVIRDGENGRLVDFFDIDGWSRALIEALSDPDSAMPLRQAARQTILDRYDLRRICLPRMIDFVEGRD</sequence>
<keyword evidence="1 4" id="KW-0808">Transferase</keyword>
<comment type="caution">
    <text evidence="4">The sequence shown here is derived from an EMBL/GenBank/DDBJ whole genome shotgun (WGS) entry which is preliminary data.</text>
</comment>
<dbReference type="PANTHER" id="PTHR46401">
    <property type="entry name" value="GLYCOSYLTRANSFERASE WBBK-RELATED"/>
    <property type="match status" value="1"/>
</dbReference>
<dbReference type="RefSeq" id="WP_104068779.1">
    <property type="nucleotide sequence ID" value="NZ_PRDS01000001.1"/>
</dbReference>
<evidence type="ECO:0000313" key="5">
    <source>
        <dbReference type="Proteomes" id="UP000239736"/>
    </source>
</evidence>
<dbReference type="InterPro" id="IPR022623">
    <property type="entry name" value="Glyco_trans_4"/>
</dbReference>
<keyword evidence="5" id="KW-1185">Reference proteome</keyword>
<dbReference type="EMBL" id="PRDS01000001">
    <property type="protein sequence ID" value="PPB82195.1"/>
    <property type="molecule type" value="Genomic_DNA"/>
</dbReference>
<dbReference type="Pfam" id="PF00534">
    <property type="entry name" value="Glycos_transf_1"/>
    <property type="match status" value="1"/>
</dbReference>
<dbReference type="GO" id="GO:0009103">
    <property type="term" value="P:lipopolysaccharide biosynthetic process"/>
    <property type="evidence" value="ECO:0007669"/>
    <property type="project" value="TreeGrafter"/>
</dbReference>
<evidence type="ECO:0000259" key="3">
    <source>
        <dbReference type="Pfam" id="PF12000"/>
    </source>
</evidence>
<dbReference type="PANTHER" id="PTHR46401:SF2">
    <property type="entry name" value="GLYCOSYLTRANSFERASE WBBK-RELATED"/>
    <property type="match status" value="1"/>
</dbReference>
<dbReference type="GO" id="GO:0016757">
    <property type="term" value="F:glycosyltransferase activity"/>
    <property type="evidence" value="ECO:0007669"/>
    <property type="project" value="InterPro"/>
</dbReference>
<accession>A0A2S5JLS4</accession>
<dbReference type="Proteomes" id="UP000239736">
    <property type="component" value="Unassembled WGS sequence"/>
</dbReference>
<protein>
    <submittedName>
        <fullName evidence="4">Glycosyltransferase involved in cell wall biosynthesis</fullName>
    </submittedName>
</protein>
<dbReference type="Gene3D" id="3.40.50.2000">
    <property type="entry name" value="Glycogen Phosphorylase B"/>
    <property type="match status" value="2"/>
</dbReference>
<dbReference type="CDD" id="cd03818">
    <property type="entry name" value="GT4_ExpC-like"/>
    <property type="match status" value="1"/>
</dbReference>
<name>A0A2S5JLS4_9RHOB</name>
<dbReference type="InterPro" id="IPR001296">
    <property type="entry name" value="Glyco_trans_1"/>
</dbReference>
<gene>
    <name evidence="4" type="ORF">LV82_00119</name>
</gene>
<proteinExistence type="predicted"/>
<dbReference type="AlphaFoldDB" id="A0A2S5JLS4"/>
<evidence type="ECO:0000313" key="4">
    <source>
        <dbReference type="EMBL" id="PPB82195.1"/>
    </source>
</evidence>
<feature type="domain" description="Glycosyl transferase family 4" evidence="3">
    <location>
        <begin position="24"/>
        <end position="190"/>
    </location>
</feature>
<dbReference type="SUPFAM" id="SSF53756">
    <property type="entry name" value="UDP-Glycosyltransferase/glycogen phosphorylase"/>
    <property type="match status" value="1"/>
</dbReference>
<evidence type="ECO:0000259" key="2">
    <source>
        <dbReference type="Pfam" id="PF00534"/>
    </source>
</evidence>
<evidence type="ECO:0000256" key="1">
    <source>
        <dbReference type="ARBA" id="ARBA00022679"/>
    </source>
</evidence>
<feature type="domain" description="Glycosyl transferase family 1" evidence="2">
    <location>
        <begin position="210"/>
        <end position="379"/>
    </location>
</feature>
<reference evidence="4 5" key="1">
    <citation type="submission" date="2018-01" db="EMBL/GenBank/DDBJ databases">
        <title>Genomic Encyclopedia of Archaeal and Bacterial Type Strains, Phase II (KMG-II): from individual species to whole genera.</title>
        <authorList>
            <person name="Goeker M."/>
        </authorList>
    </citation>
    <scope>NUCLEOTIDE SEQUENCE [LARGE SCALE GENOMIC DNA]</scope>
    <source>
        <strain evidence="4 5">DSM 12048</strain>
    </source>
</reference>
<dbReference type="OrthoDB" id="9793726at2"/>
<organism evidence="4 5">
    <name type="scientific">Albidovulum inexpectatum</name>
    <dbReference type="NCBI Taxonomy" id="196587"/>
    <lineage>
        <taxon>Bacteria</taxon>
        <taxon>Pseudomonadati</taxon>
        <taxon>Pseudomonadota</taxon>
        <taxon>Alphaproteobacteria</taxon>
        <taxon>Rhodobacterales</taxon>
        <taxon>Paracoccaceae</taxon>
        <taxon>Albidovulum</taxon>
    </lineage>
</organism>
<dbReference type="Pfam" id="PF12000">
    <property type="entry name" value="Glyco_trans_4_3"/>
    <property type="match status" value="1"/>
</dbReference>